<sequence length="253" mass="25417">MSAPVLEGKVALVTGGAAGIGRASALALAEAGAAVLVVDRDAQGGAQVGEDIRALGGDADSFGADVSRPAEMEAAVAAAVGRWGHLHLAFNNAGTVPAPRPTAKVAVEDWARVIEINLSSVFYSMRAQIPAIIAAGGGAIVNTASTTGLVGAQMMASYSASKHGVIGLTKSAALELAKANIRVNAICPGIVETKLLSTTFPDPEVRKQLAGRSPMGRMAVPEEIAGLVVYLCSPAASFVTGSAFPVDGGETAQ</sequence>
<dbReference type="PRINTS" id="PR00080">
    <property type="entry name" value="SDRFAMILY"/>
</dbReference>
<dbReference type="RefSeq" id="WP_188823498.1">
    <property type="nucleotide sequence ID" value="NZ_BMLK01000039.1"/>
</dbReference>
<dbReference type="SUPFAM" id="SSF51735">
    <property type="entry name" value="NAD(P)-binding Rossmann-fold domains"/>
    <property type="match status" value="1"/>
</dbReference>
<comment type="caution">
    <text evidence="3">The sequence shown here is derived from an EMBL/GenBank/DDBJ whole genome shotgun (WGS) entry which is preliminary data.</text>
</comment>
<dbReference type="EMBL" id="BMLK01000039">
    <property type="protein sequence ID" value="GGN61719.1"/>
    <property type="molecule type" value="Genomic_DNA"/>
</dbReference>
<dbReference type="Pfam" id="PF13561">
    <property type="entry name" value="adh_short_C2"/>
    <property type="match status" value="1"/>
</dbReference>
<dbReference type="InterPro" id="IPR002347">
    <property type="entry name" value="SDR_fam"/>
</dbReference>
<dbReference type="Gene3D" id="3.40.50.720">
    <property type="entry name" value="NAD(P)-binding Rossmann-like Domain"/>
    <property type="match status" value="1"/>
</dbReference>
<reference evidence="4" key="1">
    <citation type="journal article" date="2019" name="Int. J. Syst. Evol. Microbiol.">
        <title>The Global Catalogue of Microorganisms (GCM) 10K type strain sequencing project: providing services to taxonomists for standard genome sequencing and annotation.</title>
        <authorList>
            <consortium name="The Broad Institute Genomics Platform"/>
            <consortium name="The Broad Institute Genome Sequencing Center for Infectious Disease"/>
            <person name="Wu L."/>
            <person name="Ma J."/>
        </authorList>
    </citation>
    <scope>NUCLEOTIDE SEQUENCE [LARGE SCALE GENOMIC DNA]</scope>
    <source>
        <strain evidence="4">CGMCC 1.6784</strain>
    </source>
</reference>
<keyword evidence="2" id="KW-0560">Oxidoreductase</keyword>
<dbReference type="CDD" id="cd05233">
    <property type="entry name" value="SDR_c"/>
    <property type="match status" value="1"/>
</dbReference>
<organism evidence="3 4">
    <name type="scientific">Novosphingobium indicum</name>
    <dbReference type="NCBI Taxonomy" id="462949"/>
    <lineage>
        <taxon>Bacteria</taxon>
        <taxon>Pseudomonadati</taxon>
        <taxon>Pseudomonadota</taxon>
        <taxon>Alphaproteobacteria</taxon>
        <taxon>Sphingomonadales</taxon>
        <taxon>Sphingomonadaceae</taxon>
        <taxon>Novosphingobium</taxon>
    </lineage>
</organism>
<dbReference type="PANTHER" id="PTHR24321">
    <property type="entry name" value="DEHYDROGENASES, SHORT CHAIN"/>
    <property type="match status" value="1"/>
</dbReference>
<proteinExistence type="inferred from homology"/>
<dbReference type="PANTHER" id="PTHR24321:SF8">
    <property type="entry name" value="ESTRADIOL 17-BETA-DEHYDROGENASE 8-RELATED"/>
    <property type="match status" value="1"/>
</dbReference>
<comment type="similarity">
    <text evidence="1">Belongs to the short-chain dehydrogenases/reductases (SDR) family.</text>
</comment>
<evidence type="ECO:0000313" key="4">
    <source>
        <dbReference type="Proteomes" id="UP000605099"/>
    </source>
</evidence>
<gene>
    <name evidence="3" type="ORF">GCM10011349_44650</name>
</gene>
<protein>
    <submittedName>
        <fullName evidence="3">Short-chain dehydrogenase</fullName>
    </submittedName>
</protein>
<evidence type="ECO:0000256" key="1">
    <source>
        <dbReference type="ARBA" id="ARBA00006484"/>
    </source>
</evidence>
<keyword evidence="4" id="KW-1185">Reference proteome</keyword>
<dbReference type="InterPro" id="IPR020904">
    <property type="entry name" value="Sc_DH/Rdtase_CS"/>
</dbReference>
<evidence type="ECO:0000313" key="3">
    <source>
        <dbReference type="EMBL" id="GGN61719.1"/>
    </source>
</evidence>
<dbReference type="PRINTS" id="PR00081">
    <property type="entry name" value="GDHRDH"/>
</dbReference>
<name>A0ABQ2JZQ1_9SPHN</name>
<dbReference type="InterPro" id="IPR036291">
    <property type="entry name" value="NAD(P)-bd_dom_sf"/>
</dbReference>
<evidence type="ECO:0000256" key="2">
    <source>
        <dbReference type="ARBA" id="ARBA00023002"/>
    </source>
</evidence>
<dbReference type="PROSITE" id="PS00061">
    <property type="entry name" value="ADH_SHORT"/>
    <property type="match status" value="1"/>
</dbReference>
<dbReference type="Proteomes" id="UP000605099">
    <property type="component" value="Unassembled WGS sequence"/>
</dbReference>
<dbReference type="NCBIfam" id="NF005559">
    <property type="entry name" value="PRK07231.1"/>
    <property type="match status" value="1"/>
</dbReference>
<accession>A0ABQ2JZQ1</accession>